<dbReference type="Proteomes" id="UP000294616">
    <property type="component" value="Unassembled WGS sequence"/>
</dbReference>
<comment type="caution">
    <text evidence="2">The sequence shown here is derived from an EMBL/GenBank/DDBJ whole genome shotgun (WGS) entry which is preliminary data.</text>
</comment>
<protein>
    <recommendedName>
        <fullName evidence="4">Tetratricopeptide repeat protein</fullName>
    </recommendedName>
</protein>
<name>A0A4R1LZH7_9SPHI</name>
<feature type="region of interest" description="Disordered" evidence="1">
    <location>
        <begin position="163"/>
        <end position="183"/>
    </location>
</feature>
<accession>A0A4R1LZH7</accession>
<gene>
    <name evidence="2" type="ORF">C8N28_1358</name>
</gene>
<keyword evidence="3" id="KW-1185">Reference proteome</keyword>
<dbReference type="EMBL" id="SMGO01000002">
    <property type="protein sequence ID" value="TCK82773.1"/>
    <property type="molecule type" value="Genomic_DNA"/>
</dbReference>
<organism evidence="2 3">
    <name type="scientific">Albibacterium bauzanense</name>
    <dbReference type="NCBI Taxonomy" id="653929"/>
    <lineage>
        <taxon>Bacteria</taxon>
        <taxon>Pseudomonadati</taxon>
        <taxon>Bacteroidota</taxon>
        <taxon>Sphingobacteriia</taxon>
        <taxon>Sphingobacteriales</taxon>
        <taxon>Sphingobacteriaceae</taxon>
        <taxon>Albibacterium</taxon>
    </lineage>
</organism>
<dbReference type="AlphaFoldDB" id="A0A4R1LZH7"/>
<dbReference type="OrthoDB" id="594666at2"/>
<sequence length="304" mass="35620">MENINVEISNKREKFYQFLANPDEADLTEVKDLCKEYPYVQSLWALQARLSVLQNTRDAKDIYQKAILHSTNPELFREFVYKTQTQVEEIEYIDTEDYYIEEEPQNIAEDFDSLSLNPEIPESPKEADGSTPSRYMDDWMPYTFVWWLQKTRMEYAETYQPYSTSGLSENKDKADKNNSANPLDQQIREHIFNLQDPEEKLSEQFDGSAKVFKVPHKEDAIIEKFIKEDPQIKPPAADKINLENKARKSAEDNSGFVSETLAKIYTEQGLYHKALDTYKKLSLKYPEKSLYFANLIEKLNQKLN</sequence>
<evidence type="ECO:0008006" key="4">
    <source>
        <dbReference type="Google" id="ProtNLM"/>
    </source>
</evidence>
<evidence type="ECO:0000313" key="2">
    <source>
        <dbReference type="EMBL" id="TCK82773.1"/>
    </source>
</evidence>
<evidence type="ECO:0000256" key="1">
    <source>
        <dbReference type="SAM" id="MobiDB-lite"/>
    </source>
</evidence>
<proteinExistence type="predicted"/>
<dbReference type="RefSeq" id="WP_132222889.1">
    <property type="nucleotide sequence ID" value="NZ_SMGO01000002.1"/>
</dbReference>
<reference evidence="2 3" key="1">
    <citation type="submission" date="2019-03" db="EMBL/GenBank/DDBJ databases">
        <title>Genomic Encyclopedia of Archaeal and Bacterial Type Strains, Phase II (KMG-II): from individual species to whole genera.</title>
        <authorList>
            <person name="Goeker M."/>
        </authorList>
    </citation>
    <scope>NUCLEOTIDE SEQUENCE [LARGE SCALE GENOMIC DNA]</scope>
    <source>
        <strain evidence="2 3">DSM 22554</strain>
    </source>
</reference>
<evidence type="ECO:0000313" key="3">
    <source>
        <dbReference type="Proteomes" id="UP000294616"/>
    </source>
</evidence>